<keyword evidence="4" id="KW-1185">Reference proteome</keyword>
<feature type="compositionally biased region" description="Polar residues" evidence="2">
    <location>
        <begin position="60"/>
        <end position="69"/>
    </location>
</feature>
<dbReference type="GO" id="GO:0005634">
    <property type="term" value="C:nucleus"/>
    <property type="evidence" value="ECO:0007669"/>
    <property type="project" value="UniProtKB-SubCell"/>
</dbReference>
<comment type="caution">
    <text evidence="3">The sequence shown here is derived from an EMBL/GenBank/DDBJ whole genome shotgun (WGS) entry which is preliminary data.</text>
</comment>
<dbReference type="InterPro" id="IPR009057">
    <property type="entry name" value="Homeodomain-like_sf"/>
</dbReference>
<proteinExistence type="predicted"/>
<dbReference type="Pfam" id="PF13565">
    <property type="entry name" value="HTH_32"/>
    <property type="match status" value="1"/>
</dbReference>
<evidence type="ECO:0000313" key="3">
    <source>
        <dbReference type="EMBL" id="KAK3888745.1"/>
    </source>
</evidence>
<evidence type="ECO:0000256" key="2">
    <source>
        <dbReference type="SAM" id="MobiDB-lite"/>
    </source>
</evidence>
<accession>A0AAE1L0R9</accession>
<comment type="subcellular location">
    <subcellularLocation>
        <location evidence="1">Nucleus</location>
    </subcellularLocation>
</comment>
<sequence length="180" mass="21041">MMKPSEIYRGSIISLHRVGRTNAQIARQLHISKQTVSRWLQRHKDTGKLTNKPRTGRPPCTTSEQDQQIRSAVEKNPLTTSLRINEHQNLRRTTTTFTHQHLYNYYNLQLQLHQAINYTMTAIYNSTTPPRHQLYDDSNPRPCNTNFTTSLRPVQPTTIEFLHFNTSTSTPRFNFTTHYS</sequence>
<feature type="region of interest" description="Disordered" evidence="2">
    <location>
        <begin position="42"/>
        <end position="69"/>
    </location>
</feature>
<dbReference type="Gene3D" id="1.10.10.10">
    <property type="entry name" value="Winged helix-like DNA-binding domain superfamily/Winged helix DNA-binding domain"/>
    <property type="match status" value="1"/>
</dbReference>
<organism evidence="3 4">
    <name type="scientific">Petrolisthes cinctipes</name>
    <name type="common">Flat porcelain crab</name>
    <dbReference type="NCBI Taxonomy" id="88211"/>
    <lineage>
        <taxon>Eukaryota</taxon>
        <taxon>Metazoa</taxon>
        <taxon>Ecdysozoa</taxon>
        <taxon>Arthropoda</taxon>
        <taxon>Crustacea</taxon>
        <taxon>Multicrustacea</taxon>
        <taxon>Malacostraca</taxon>
        <taxon>Eumalacostraca</taxon>
        <taxon>Eucarida</taxon>
        <taxon>Decapoda</taxon>
        <taxon>Pleocyemata</taxon>
        <taxon>Anomura</taxon>
        <taxon>Galatheoidea</taxon>
        <taxon>Porcellanidae</taxon>
        <taxon>Petrolisthes</taxon>
    </lineage>
</organism>
<gene>
    <name evidence="3" type="ORF">Pcinc_007220</name>
</gene>
<evidence type="ECO:0008006" key="5">
    <source>
        <dbReference type="Google" id="ProtNLM"/>
    </source>
</evidence>
<evidence type="ECO:0000256" key="1">
    <source>
        <dbReference type="ARBA" id="ARBA00004123"/>
    </source>
</evidence>
<reference evidence="3" key="1">
    <citation type="submission" date="2023-10" db="EMBL/GenBank/DDBJ databases">
        <title>Genome assemblies of two species of porcelain crab, Petrolisthes cinctipes and Petrolisthes manimaculis (Anomura: Porcellanidae).</title>
        <authorList>
            <person name="Angst P."/>
        </authorList>
    </citation>
    <scope>NUCLEOTIDE SEQUENCE</scope>
    <source>
        <strain evidence="3">PB745_01</strain>
        <tissue evidence="3">Gill</tissue>
    </source>
</reference>
<dbReference type="Proteomes" id="UP001286313">
    <property type="component" value="Unassembled WGS sequence"/>
</dbReference>
<dbReference type="AlphaFoldDB" id="A0AAE1L0R9"/>
<evidence type="ECO:0000313" key="4">
    <source>
        <dbReference type="Proteomes" id="UP001286313"/>
    </source>
</evidence>
<protein>
    <recommendedName>
        <fullName evidence="5">Transposase</fullName>
    </recommendedName>
</protein>
<name>A0AAE1L0R9_PETCI</name>
<dbReference type="SUPFAM" id="SSF46689">
    <property type="entry name" value="Homeodomain-like"/>
    <property type="match status" value="1"/>
</dbReference>
<dbReference type="InterPro" id="IPR036388">
    <property type="entry name" value="WH-like_DNA-bd_sf"/>
</dbReference>
<dbReference type="EMBL" id="JAWQEG010000535">
    <property type="protein sequence ID" value="KAK3888745.1"/>
    <property type="molecule type" value="Genomic_DNA"/>
</dbReference>